<dbReference type="InterPro" id="IPR003607">
    <property type="entry name" value="HD/PDEase_dom"/>
</dbReference>
<dbReference type="PANTHER" id="PTHR33594">
    <property type="entry name" value="SUPERFAMILY HYDROLASE, PUTATIVE (AFU_ORTHOLOGUE AFUA_1G03035)-RELATED"/>
    <property type="match status" value="1"/>
</dbReference>
<organism evidence="2 3">
    <name type="scientific">Polarella glacialis</name>
    <name type="common">Dinoflagellate</name>
    <dbReference type="NCBI Taxonomy" id="89957"/>
    <lineage>
        <taxon>Eukaryota</taxon>
        <taxon>Sar</taxon>
        <taxon>Alveolata</taxon>
        <taxon>Dinophyceae</taxon>
        <taxon>Suessiales</taxon>
        <taxon>Suessiaceae</taxon>
        <taxon>Polarella</taxon>
    </lineage>
</organism>
<dbReference type="CDD" id="cd00077">
    <property type="entry name" value="HDc"/>
    <property type="match status" value="1"/>
</dbReference>
<dbReference type="AlphaFoldDB" id="A0A813KAB1"/>
<dbReference type="SUPFAM" id="SSF109604">
    <property type="entry name" value="HD-domain/PDEase-like"/>
    <property type="match status" value="1"/>
</dbReference>
<gene>
    <name evidence="2" type="ORF">PGLA2088_LOCUS30594</name>
</gene>
<protein>
    <recommendedName>
        <fullName evidence="1">HD/PDEase domain-containing protein</fullName>
    </recommendedName>
</protein>
<reference evidence="2" key="1">
    <citation type="submission" date="2021-02" db="EMBL/GenBank/DDBJ databases">
        <authorList>
            <person name="Dougan E. K."/>
            <person name="Rhodes N."/>
            <person name="Thang M."/>
            <person name="Chan C."/>
        </authorList>
    </citation>
    <scope>NUCLEOTIDE SEQUENCE</scope>
</reference>
<accession>A0A813KAB1</accession>
<dbReference type="Proteomes" id="UP000626109">
    <property type="component" value="Unassembled WGS sequence"/>
</dbReference>
<evidence type="ECO:0000313" key="2">
    <source>
        <dbReference type="EMBL" id="CAE8698155.1"/>
    </source>
</evidence>
<dbReference type="Gene3D" id="1.10.472.50">
    <property type="entry name" value="HD-domain/PDEase-like"/>
    <property type="match status" value="1"/>
</dbReference>
<name>A0A813KAB1_POLGL</name>
<dbReference type="Gene3D" id="1.20.58.1910">
    <property type="match status" value="1"/>
</dbReference>
<evidence type="ECO:0000259" key="1">
    <source>
        <dbReference type="SMART" id="SM00471"/>
    </source>
</evidence>
<evidence type="ECO:0000313" key="3">
    <source>
        <dbReference type="Proteomes" id="UP000626109"/>
    </source>
</evidence>
<proteinExistence type="predicted"/>
<dbReference type="PANTHER" id="PTHR33594:SF1">
    <property type="entry name" value="HD_PDEASE DOMAIN-CONTAINING PROTEIN"/>
    <property type="match status" value="1"/>
</dbReference>
<dbReference type="EMBL" id="CAJNNW010028886">
    <property type="protein sequence ID" value="CAE8698155.1"/>
    <property type="molecule type" value="Genomic_DNA"/>
</dbReference>
<comment type="caution">
    <text evidence="2">The sequence shown here is derived from an EMBL/GenBank/DDBJ whole genome shotgun (WGS) entry which is preliminary data.</text>
</comment>
<feature type="domain" description="HD/PDEase" evidence="1">
    <location>
        <begin position="28"/>
        <end position="163"/>
    </location>
</feature>
<sequence>MTASCEEYPQAAVDRVASWVGEVLRGRDESHGMSHITRVRRLAMAIAQKEEVKPCSGSVNFRPLVVVELAALLHDVLDHKYMNAVEAALGCVGMQQKLRDVGASPEEVEAVMMIIDNISFSKEKREGLDLQGLEKRGLLLLRDIVSDADKIDALGDEGLERCFEYTRYANPGACPPEIEQLVREHCIEKLLLLKDQYVRTATGKSLAQPGHNIIASFVNSNGGLDLLDKPKMIKCFRMFQSEAPAFVESVVLEAWTGSLWEEMIVVEAGPLRPQVWTGKGIPPDLGWRLASHVPLEGNWLVEDAAFFSVLDCGSSGPSQLPETLGPPAGPGRLRGEAVDSNPSLAPEEASVECRRGDTLRCPENAWDGRPLSIWGSECSPCRQGQAWTGQVYRNPQTVRCIWIKQSQHSHHRTANVRLDSWDGQNWVQKAMLVDIAGGTWDHAPRAISAGWRVLGVWCLARGAFARRRVYGRKGRIASSLIKLKAQVKSTCLGALCGKESVDLLCSVISHFQIKVIFCSRVRVELKGDLIIKRGGRTLQGVGHQRSRLTSGRPQTRNSCEEDTRFFSQWWFWKSQFFFLVLLVTSPIRNFHRYVHGADWLMFQTPLRRNAHSGELAQLQLGSPLYNRVPTAIKLPICKWSHLVELSVLTAKASARVKCANAEQPGSEDTCFFNLQSLQIFADLSGLAIKTRLGTSAALAAEDAEHSEARWETFPRQPLAAWRLLAGSRGLRFCFHLCGSSALPQPFALHHDPSGLQANHPSIAMADSGVDFPLDQDGKRSTTGLNQGAFAAAVKSHKEAHEAVVAEKKWRFGYVKHVVRQTQLAAKSEEAALGIANAGSSLRILQHMKLEERRLAALSYSTMFVE</sequence>
<dbReference type="SMART" id="SM00471">
    <property type="entry name" value="HDc"/>
    <property type="match status" value="1"/>
</dbReference>